<dbReference type="InterPro" id="IPR041373">
    <property type="entry name" value="RT_RNaseH"/>
</dbReference>
<dbReference type="SUPFAM" id="SSF56672">
    <property type="entry name" value="DNA/RNA polymerases"/>
    <property type="match status" value="1"/>
</dbReference>
<dbReference type="InterPro" id="IPR000477">
    <property type="entry name" value="RT_dom"/>
</dbReference>
<protein>
    <submittedName>
        <fullName evidence="9">Uncharacterized protein K02A2.6-like</fullName>
    </submittedName>
</protein>
<dbReference type="FunFam" id="3.30.70.270:FF:000026">
    <property type="entry name" value="Transposon Ty3-G Gag-Pol polyprotein"/>
    <property type="match status" value="1"/>
</dbReference>
<dbReference type="GO" id="GO:0003964">
    <property type="term" value="F:RNA-directed DNA polymerase activity"/>
    <property type="evidence" value="ECO:0007669"/>
    <property type="project" value="UniProtKB-KW"/>
</dbReference>
<dbReference type="OMA" id="HPENQKE"/>
<dbReference type="GO" id="GO:0016787">
    <property type="term" value="F:hydrolase activity"/>
    <property type="evidence" value="ECO:0007669"/>
    <property type="project" value="UniProtKB-KW"/>
</dbReference>
<dbReference type="InterPro" id="IPR001584">
    <property type="entry name" value="Integrase_cat-core"/>
</dbReference>
<dbReference type="InterPro" id="IPR043502">
    <property type="entry name" value="DNA/RNA_pol_sf"/>
</dbReference>
<keyword evidence="3" id="KW-0540">Nuclease</keyword>
<dbReference type="PANTHER" id="PTHR37984:SF8">
    <property type="entry name" value="CCHC-TYPE DOMAIN-CONTAINING PROTEIN"/>
    <property type="match status" value="1"/>
</dbReference>
<dbReference type="GO" id="GO:0015074">
    <property type="term" value="P:DNA integration"/>
    <property type="evidence" value="ECO:0007669"/>
    <property type="project" value="InterPro"/>
</dbReference>
<dbReference type="Proteomes" id="UP001165740">
    <property type="component" value="Chromosome 4"/>
</dbReference>
<reference evidence="9" key="1">
    <citation type="submission" date="2025-08" db="UniProtKB">
        <authorList>
            <consortium name="RefSeq"/>
        </authorList>
    </citation>
    <scope>IDENTIFICATION</scope>
</reference>
<dbReference type="RefSeq" id="XP_055883582.1">
    <property type="nucleotide sequence ID" value="XM_056027607.1"/>
</dbReference>
<feature type="domain" description="Integrase catalytic" evidence="7">
    <location>
        <begin position="575"/>
        <end position="780"/>
    </location>
</feature>
<dbReference type="AlphaFoldDB" id="A0A9W3A8B0"/>
<dbReference type="Gene3D" id="3.30.70.270">
    <property type="match status" value="2"/>
</dbReference>
<evidence type="ECO:0000256" key="2">
    <source>
        <dbReference type="ARBA" id="ARBA00022695"/>
    </source>
</evidence>
<dbReference type="FunFam" id="3.30.420.10:FF:000063">
    <property type="entry name" value="Retrovirus-related Pol polyprotein from transposon 297-like Protein"/>
    <property type="match status" value="1"/>
</dbReference>
<evidence type="ECO:0000256" key="4">
    <source>
        <dbReference type="ARBA" id="ARBA00022759"/>
    </source>
</evidence>
<dbReference type="CDD" id="cd01647">
    <property type="entry name" value="RT_LTR"/>
    <property type="match status" value="1"/>
</dbReference>
<keyword evidence="5" id="KW-0378">Hydrolase</keyword>
<name>A0A9W3A8B0_BIOGL</name>
<dbReference type="SUPFAM" id="SSF53098">
    <property type="entry name" value="Ribonuclease H-like"/>
    <property type="match status" value="1"/>
</dbReference>
<dbReference type="Pfam" id="PF00665">
    <property type="entry name" value="rve"/>
    <property type="match status" value="1"/>
</dbReference>
<organism evidence="8 9">
    <name type="scientific">Biomphalaria glabrata</name>
    <name type="common">Bloodfluke planorb</name>
    <name type="synonym">Freshwater snail</name>
    <dbReference type="NCBI Taxonomy" id="6526"/>
    <lineage>
        <taxon>Eukaryota</taxon>
        <taxon>Metazoa</taxon>
        <taxon>Spiralia</taxon>
        <taxon>Lophotrochozoa</taxon>
        <taxon>Mollusca</taxon>
        <taxon>Gastropoda</taxon>
        <taxon>Heterobranchia</taxon>
        <taxon>Euthyneura</taxon>
        <taxon>Panpulmonata</taxon>
        <taxon>Hygrophila</taxon>
        <taxon>Lymnaeoidea</taxon>
        <taxon>Planorbidae</taxon>
        <taxon>Biomphalaria</taxon>
    </lineage>
</organism>
<evidence type="ECO:0000313" key="8">
    <source>
        <dbReference type="Proteomes" id="UP001165740"/>
    </source>
</evidence>
<dbReference type="OrthoDB" id="6154438at2759"/>
<keyword evidence="4" id="KW-0255">Endonuclease</keyword>
<dbReference type="PANTHER" id="PTHR37984">
    <property type="entry name" value="PROTEIN CBG26694"/>
    <property type="match status" value="1"/>
</dbReference>
<dbReference type="Gene3D" id="3.30.420.10">
    <property type="entry name" value="Ribonuclease H-like superfamily/Ribonuclease H"/>
    <property type="match status" value="1"/>
</dbReference>
<dbReference type="InterPro" id="IPR041588">
    <property type="entry name" value="Integrase_H2C2"/>
</dbReference>
<dbReference type="Pfam" id="PF17921">
    <property type="entry name" value="Integrase_H2C2"/>
    <property type="match status" value="1"/>
</dbReference>
<dbReference type="GO" id="GO:0004519">
    <property type="term" value="F:endonuclease activity"/>
    <property type="evidence" value="ECO:0007669"/>
    <property type="project" value="UniProtKB-KW"/>
</dbReference>
<dbReference type="Gene3D" id="1.10.340.70">
    <property type="match status" value="1"/>
</dbReference>
<dbReference type="InterPro" id="IPR043128">
    <property type="entry name" value="Rev_trsase/Diguanyl_cyclase"/>
</dbReference>
<evidence type="ECO:0000256" key="6">
    <source>
        <dbReference type="ARBA" id="ARBA00022918"/>
    </source>
</evidence>
<accession>A0A9W3A8B0</accession>
<dbReference type="Pfam" id="PF00078">
    <property type="entry name" value="RVT_1"/>
    <property type="match status" value="1"/>
</dbReference>
<dbReference type="Pfam" id="PF17917">
    <property type="entry name" value="RT_RNaseH"/>
    <property type="match status" value="1"/>
</dbReference>
<dbReference type="FunFam" id="1.10.340.70:FF:000003">
    <property type="entry name" value="Protein CBG25708"/>
    <property type="match status" value="1"/>
</dbReference>
<evidence type="ECO:0000256" key="1">
    <source>
        <dbReference type="ARBA" id="ARBA00022679"/>
    </source>
</evidence>
<sequence>MNLIRRVDFIEDDTLSGYADVFTGLGCMEEEYTIKVNSNIKPVVHAARKVPAALRGGLRICLDPRDLNKAIQREHYQLPTIEEIASRLSGSQVFTVLDANSAFWQIKLDKSCTDLTTFNTPFGCYKFLRLPFGLNSSAEVFAKRFHQAFDVIQGVETYMDEILIAGRTIEEHDDRLRQVLDIARRKGIKLKPSKCSLRVRQVKFVGHIITDSGIKPDDSKIEAIQSMPYPTDRKELERFLGMINYLGKFLQNLSEITAPLRELLKQDNEWIWLEQHQKAVDYLKSLITTAPVLAFYDVSQSVKLSVDASQEGLGAVLMQNERPVAYASRSLTDCEKRYAQIEKEMLAIVFGVEHFHYYVYGRPIKVETDHKPLKAIIKKPLASTPPRLQRMLLRLMKYEILLEYKPGKEMSIPDTLSRASLPIKHPSSDDWDAQVHLIVNSLPMSDEYMNIFQQATADDAVLRLLKNNIMIGWPNKRAEIPQEIRAYSGFKEELSESNGLLFKGERLIVPKVLQKEMLQRLHQGHLGRDRCLVTAKEVFFWPGMSKQIIDMVSTCAVCNEHQKSQQKEPLLPHDTPVLPWEKIGADNFEYLGKNYLLLVDYYSNFFEINLIPTLKASDVIIHMKSQLARHGIPREVISDNGPSFACQEFLKFSKSWGFKHITSSPRFPQSNGMAERAIQTVKQLLNKARTSGQDPYMALLQFRNAPCPDEPSPARLLMGRRLRTNLPTTEAYLRPQIPDKKENAKLSQAINTMGLIMNRQRESPMATRDNFPKDVSVPLPPNPALEEAAIGSHNHPGVNPPEQNNGQNCPLMCKNGQSSIMFAWAKNAPPTVMPKERDILPGNAEVVTIQIEDLTIMSMIDILIVMPMIDSIIEGTLREDVTLMSTRVQGTIVGHIDLTKEEMEKQNIVGERKCHEVVMLLDALEDGQ</sequence>
<keyword evidence="1" id="KW-0808">Transferase</keyword>
<dbReference type="PROSITE" id="PS50994">
    <property type="entry name" value="INTEGRASE"/>
    <property type="match status" value="1"/>
</dbReference>
<dbReference type="InterPro" id="IPR012337">
    <property type="entry name" value="RNaseH-like_sf"/>
</dbReference>
<proteinExistence type="predicted"/>
<keyword evidence="8" id="KW-1185">Reference proteome</keyword>
<evidence type="ECO:0000256" key="3">
    <source>
        <dbReference type="ARBA" id="ARBA00022722"/>
    </source>
</evidence>
<dbReference type="CDD" id="cd09274">
    <property type="entry name" value="RNase_HI_RT_Ty3"/>
    <property type="match status" value="1"/>
</dbReference>
<dbReference type="InterPro" id="IPR050951">
    <property type="entry name" value="Retrovirus_Pol_polyprotein"/>
</dbReference>
<evidence type="ECO:0000259" key="7">
    <source>
        <dbReference type="PROSITE" id="PS50994"/>
    </source>
</evidence>
<dbReference type="GO" id="GO:0003676">
    <property type="term" value="F:nucleic acid binding"/>
    <property type="evidence" value="ECO:0007669"/>
    <property type="project" value="InterPro"/>
</dbReference>
<keyword evidence="2" id="KW-0548">Nucleotidyltransferase</keyword>
<keyword evidence="6" id="KW-0695">RNA-directed DNA polymerase</keyword>
<gene>
    <name evidence="9" type="primary">LOC129925993</name>
</gene>
<dbReference type="GeneID" id="129925993"/>
<evidence type="ECO:0000256" key="5">
    <source>
        <dbReference type="ARBA" id="ARBA00022801"/>
    </source>
</evidence>
<dbReference type="InterPro" id="IPR036397">
    <property type="entry name" value="RNaseH_sf"/>
</dbReference>
<evidence type="ECO:0000313" key="9">
    <source>
        <dbReference type="RefSeq" id="XP_055883582.1"/>
    </source>
</evidence>